<dbReference type="Proteomes" id="UP000027142">
    <property type="component" value="Chromosome"/>
</dbReference>
<evidence type="ECO:0000256" key="6">
    <source>
        <dbReference type="RuleBase" id="RU368091"/>
    </source>
</evidence>
<evidence type="ECO:0000256" key="5">
    <source>
        <dbReference type="ARBA" id="ARBA00023049"/>
    </source>
</evidence>
<dbReference type="InterPro" id="IPR013647">
    <property type="entry name" value="OligopepF_N_dom"/>
</dbReference>
<dbReference type="InterPro" id="IPR001567">
    <property type="entry name" value="Pept_M3A_M3B_dom"/>
</dbReference>
<keyword evidence="3 6" id="KW-0378">Hydrolase</keyword>
<evidence type="ECO:0000256" key="1">
    <source>
        <dbReference type="ARBA" id="ARBA00022670"/>
    </source>
</evidence>
<comment type="function">
    <text evidence="6">Has oligopeptidase activity and degrades a variety of small bioactive peptides.</text>
</comment>
<dbReference type="Pfam" id="PF08439">
    <property type="entry name" value="Peptidase_M3_N"/>
    <property type="match status" value="1"/>
</dbReference>
<evidence type="ECO:0000313" key="9">
    <source>
        <dbReference type="EMBL" id="AIC95087.1"/>
    </source>
</evidence>
<comment type="similarity">
    <text evidence="6">Belongs to the peptidase M3B family.</text>
</comment>
<dbReference type="CDD" id="cd09608">
    <property type="entry name" value="M3B_PepF"/>
    <property type="match status" value="1"/>
</dbReference>
<proteinExistence type="inferred from homology"/>
<dbReference type="GO" id="GO:0006518">
    <property type="term" value="P:peptide metabolic process"/>
    <property type="evidence" value="ECO:0007669"/>
    <property type="project" value="TreeGrafter"/>
</dbReference>
<keyword evidence="4 6" id="KW-0862">Zinc</keyword>
<keyword evidence="1 6" id="KW-0645">Protease</keyword>
<keyword evidence="5 6" id="KW-0482">Metalloprotease</keyword>
<keyword evidence="2 6" id="KW-0479">Metal-binding</keyword>
<dbReference type="InterPro" id="IPR042088">
    <property type="entry name" value="OligoPept_F_C"/>
</dbReference>
<evidence type="ECO:0000256" key="2">
    <source>
        <dbReference type="ARBA" id="ARBA00022723"/>
    </source>
</evidence>
<comment type="cofactor">
    <cofactor evidence="6">
        <name>Zn(2+)</name>
        <dbReference type="ChEBI" id="CHEBI:29105"/>
    </cofactor>
    <text evidence="6">Binds 1 zinc ion.</text>
</comment>
<dbReference type="NCBIfam" id="TIGR00181">
    <property type="entry name" value="pepF"/>
    <property type="match status" value="1"/>
</dbReference>
<dbReference type="STRING" id="1246626.BleG1_2520"/>
<evidence type="ECO:0000259" key="8">
    <source>
        <dbReference type="Pfam" id="PF08439"/>
    </source>
</evidence>
<dbReference type="Gene3D" id="1.20.140.70">
    <property type="entry name" value="Oligopeptidase f, N-terminal domain"/>
    <property type="match status" value="1"/>
</dbReference>
<keyword evidence="10" id="KW-1185">Reference proteome</keyword>
<dbReference type="OrthoDB" id="9766487at2"/>
<dbReference type="HOGENOM" id="CLU_021290_2_0_9"/>
<name>A0A060LY48_9BACI</name>
<dbReference type="Gene3D" id="1.10.1370.20">
    <property type="entry name" value="Oligoendopeptidase f, C-terminal domain"/>
    <property type="match status" value="1"/>
</dbReference>
<dbReference type="GO" id="GO:0006508">
    <property type="term" value="P:proteolysis"/>
    <property type="evidence" value="ECO:0007669"/>
    <property type="project" value="UniProtKB-KW"/>
</dbReference>
<dbReference type="GO" id="GO:0046872">
    <property type="term" value="F:metal ion binding"/>
    <property type="evidence" value="ECO:0007669"/>
    <property type="project" value="UniProtKB-UniRule"/>
</dbReference>
<dbReference type="eggNOG" id="COG1164">
    <property type="taxonomic scope" value="Bacteria"/>
</dbReference>
<dbReference type="Pfam" id="PF01432">
    <property type="entry name" value="Peptidase_M3"/>
    <property type="match status" value="1"/>
</dbReference>
<dbReference type="PANTHER" id="PTHR11804">
    <property type="entry name" value="PROTEASE M3 THIMET OLIGOPEPTIDASE-RELATED"/>
    <property type="match status" value="1"/>
</dbReference>
<sequence length="601" mass="69854">MAEEKVLRREEVPEESTWDLESIYSTPEQWEDACRELRTQVEGFQKYKGKVVSSASTAFQVLEAYYDLEVEATKILVYARHSSDVDTTNSVLQERSEKGSQLYVDFNDKTAFVQPEILQMSESELAQFLQSYKPLQKYKQYIAFIHHRKDHILSEKEEALLSRLQEPFAASRKTYSLLTNADMTFKTVKDEKGEDITVTPGRFITLMAQPNRFIRKQVYESYYASYEQFSHTIASILSGEVKAKQFEATMRGYDSARAAALDETYIPERVYDQLVETVEKNLPLLHRYMRLRKRLLKLETLHMYDLYTPIVQDVQLPFTYEEAKETMLSSLAPLGDEYVDIVQKGLNERWVDLYENKGKDSGAYSGGSYGTKPFILMNWQDTYTSLSTLTHEFGHSVHSYFTRENQPPVYGRYTIFLAEVASTLNELMLHDYLMKKETTKQKRIYLLNQLLDGMRTTVFRQTMFAEFEHFLHKHHEKGQAITKDALAKAYKELNEKYYGPDVITDDAIAYEWARIPHFFMNYYVYQYATGYSAAVALLDAIHKEGKPAADRFITFLQSGMTDFPIELLKKAGVDMTSKEPVQVTMKRFEDTLNELEELLAE</sequence>
<dbReference type="PATRIC" id="fig|1246626.3.peg.2511"/>
<reference evidence="9 10" key="1">
    <citation type="journal article" date="2014" name="Gene">
        <title>A comparative genomic analysis of the alkalitolerant soil bacterium Bacillus lehensis G1.</title>
        <authorList>
            <person name="Noor Y.M."/>
            <person name="Samsulrizal N.H."/>
            <person name="Jema'on N.A."/>
            <person name="Low K.O."/>
            <person name="Ramli A.N."/>
            <person name="Alias N.I."/>
            <person name="Damis S.I."/>
            <person name="Fuzi S.F."/>
            <person name="Isa M.N."/>
            <person name="Murad A.M."/>
            <person name="Raih M.F."/>
            <person name="Bakar F.D."/>
            <person name="Najimudin N."/>
            <person name="Mahadi N.M."/>
            <person name="Illias R.M."/>
        </authorList>
    </citation>
    <scope>NUCLEOTIDE SEQUENCE [LARGE SCALE GENOMIC DNA]</scope>
    <source>
        <strain evidence="9 10">G1</strain>
    </source>
</reference>
<organism evidence="9 10">
    <name type="scientific">Shouchella lehensis G1</name>
    <dbReference type="NCBI Taxonomy" id="1246626"/>
    <lineage>
        <taxon>Bacteria</taxon>
        <taxon>Bacillati</taxon>
        <taxon>Bacillota</taxon>
        <taxon>Bacilli</taxon>
        <taxon>Bacillales</taxon>
        <taxon>Bacillaceae</taxon>
        <taxon>Shouchella</taxon>
    </lineage>
</organism>
<dbReference type="RefSeq" id="WP_038481412.1">
    <property type="nucleotide sequence ID" value="NZ_CP003923.1"/>
</dbReference>
<dbReference type="AlphaFoldDB" id="A0A060LY48"/>
<accession>A0A060LY48</accession>
<gene>
    <name evidence="9" type="ORF">BleG1_2520</name>
</gene>
<protein>
    <recommendedName>
        <fullName evidence="6">Oligopeptidase F</fullName>
        <ecNumber evidence="6">3.4.24.-</ecNumber>
    </recommendedName>
</protein>
<dbReference type="InterPro" id="IPR004438">
    <property type="entry name" value="Peptidase_M3B"/>
</dbReference>
<dbReference type="KEGG" id="ble:BleG1_2520"/>
<evidence type="ECO:0000259" key="7">
    <source>
        <dbReference type="Pfam" id="PF01432"/>
    </source>
</evidence>
<dbReference type="GO" id="GO:0004222">
    <property type="term" value="F:metalloendopeptidase activity"/>
    <property type="evidence" value="ECO:0007669"/>
    <property type="project" value="UniProtKB-UniRule"/>
</dbReference>
<dbReference type="SUPFAM" id="SSF55486">
    <property type="entry name" value="Metalloproteases ('zincins'), catalytic domain"/>
    <property type="match status" value="1"/>
</dbReference>
<feature type="domain" description="Oligopeptidase F N-terminal" evidence="8">
    <location>
        <begin position="116"/>
        <end position="185"/>
    </location>
</feature>
<dbReference type="Gene3D" id="1.10.287.830">
    <property type="entry name" value="putative peptidase helix hairpin domain like"/>
    <property type="match status" value="1"/>
</dbReference>
<evidence type="ECO:0000256" key="3">
    <source>
        <dbReference type="ARBA" id="ARBA00022801"/>
    </source>
</evidence>
<dbReference type="EMBL" id="CP003923">
    <property type="protein sequence ID" value="AIC95087.1"/>
    <property type="molecule type" value="Genomic_DNA"/>
</dbReference>
<dbReference type="PANTHER" id="PTHR11804:SF84">
    <property type="entry name" value="SACCHAROLYSIN"/>
    <property type="match status" value="1"/>
</dbReference>
<dbReference type="InterPro" id="IPR045090">
    <property type="entry name" value="Pept_M3A_M3B"/>
</dbReference>
<evidence type="ECO:0000313" key="10">
    <source>
        <dbReference type="Proteomes" id="UP000027142"/>
    </source>
</evidence>
<feature type="domain" description="Peptidase M3A/M3B catalytic" evidence="7">
    <location>
        <begin position="206"/>
        <end position="585"/>
    </location>
</feature>
<dbReference type="EC" id="3.4.24.-" evidence="6"/>
<evidence type="ECO:0000256" key="4">
    <source>
        <dbReference type="ARBA" id="ARBA00022833"/>
    </source>
</evidence>